<gene>
    <name evidence="1" type="ORF">VNO78_15886</name>
</gene>
<sequence>MSFHIYQPYFLGALCIAMFLVSIGLVTCFESPLISCKELYKDDAMCYKQCLKKGFAKGGSCKPFVQSFLCCCNK</sequence>
<dbReference type="EMBL" id="JAYMYS010000004">
    <property type="protein sequence ID" value="KAK7395335.1"/>
    <property type="molecule type" value="Genomic_DNA"/>
</dbReference>
<comment type="caution">
    <text evidence="1">The sequence shown here is derived from an EMBL/GenBank/DDBJ whole genome shotgun (WGS) entry which is preliminary data.</text>
</comment>
<proteinExistence type="predicted"/>
<organism evidence="1 2">
    <name type="scientific">Psophocarpus tetragonolobus</name>
    <name type="common">Winged bean</name>
    <name type="synonym">Dolichos tetragonolobus</name>
    <dbReference type="NCBI Taxonomy" id="3891"/>
    <lineage>
        <taxon>Eukaryota</taxon>
        <taxon>Viridiplantae</taxon>
        <taxon>Streptophyta</taxon>
        <taxon>Embryophyta</taxon>
        <taxon>Tracheophyta</taxon>
        <taxon>Spermatophyta</taxon>
        <taxon>Magnoliopsida</taxon>
        <taxon>eudicotyledons</taxon>
        <taxon>Gunneridae</taxon>
        <taxon>Pentapetalae</taxon>
        <taxon>rosids</taxon>
        <taxon>fabids</taxon>
        <taxon>Fabales</taxon>
        <taxon>Fabaceae</taxon>
        <taxon>Papilionoideae</taxon>
        <taxon>50 kb inversion clade</taxon>
        <taxon>NPAAA clade</taxon>
        <taxon>indigoferoid/millettioid clade</taxon>
        <taxon>Phaseoleae</taxon>
        <taxon>Psophocarpus</taxon>
    </lineage>
</organism>
<keyword evidence="2" id="KW-1185">Reference proteome</keyword>
<evidence type="ECO:0000313" key="1">
    <source>
        <dbReference type="EMBL" id="KAK7395335.1"/>
    </source>
</evidence>
<name>A0AAN9SHA7_PSOTE</name>
<reference evidence="1 2" key="1">
    <citation type="submission" date="2024-01" db="EMBL/GenBank/DDBJ databases">
        <title>The genomes of 5 underutilized Papilionoideae crops provide insights into root nodulation and disease resistanc.</title>
        <authorList>
            <person name="Jiang F."/>
        </authorList>
    </citation>
    <scope>NUCLEOTIDE SEQUENCE [LARGE SCALE GENOMIC DNA]</scope>
    <source>
        <strain evidence="1">DUOXIRENSHENG_FW03</strain>
        <tissue evidence="1">Leaves</tissue>
    </source>
</reference>
<dbReference type="AlphaFoldDB" id="A0AAN9SHA7"/>
<dbReference type="Proteomes" id="UP001386955">
    <property type="component" value="Unassembled WGS sequence"/>
</dbReference>
<evidence type="ECO:0000313" key="2">
    <source>
        <dbReference type="Proteomes" id="UP001386955"/>
    </source>
</evidence>
<accession>A0AAN9SHA7</accession>
<protein>
    <submittedName>
        <fullName evidence="1">Uncharacterized protein</fullName>
    </submittedName>
</protein>